<dbReference type="EMBL" id="PXOF01000064">
    <property type="protein sequence ID" value="RGP69047.1"/>
    <property type="molecule type" value="Genomic_DNA"/>
</dbReference>
<keyword evidence="3" id="KW-1185">Reference proteome</keyword>
<gene>
    <name evidence="2" type="ORF">FSPOR_4917</name>
</gene>
<name>A0A395SA50_FUSSP</name>
<protein>
    <submittedName>
        <fullName evidence="2">Uncharacterized protein</fullName>
    </submittedName>
</protein>
<evidence type="ECO:0000313" key="3">
    <source>
        <dbReference type="Proteomes" id="UP000266152"/>
    </source>
</evidence>
<feature type="compositionally biased region" description="Basic and acidic residues" evidence="1">
    <location>
        <begin position="25"/>
        <end position="34"/>
    </location>
</feature>
<evidence type="ECO:0000256" key="1">
    <source>
        <dbReference type="SAM" id="MobiDB-lite"/>
    </source>
</evidence>
<reference evidence="2 3" key="1">
    <citation type="journal article" date="2018" name="PLoS Pathog.">
        <title>Evolution of structural diversity of trichothecenes, a family of toxins produced by plant pathogenic and entomopathogenic fungi.</title>
        <authorList>
            <person name="Proctor R.H."/>
            <person name="McCormick S.P."/>
            <person name="Kim H.S."/>
            <person name="Cardoza R.E."/>
            <person name="Stanley A.M."/>
            <person name="Lindo L."/>
            <person name="Kelly A."/>
            <person name="Brown D.W."/>
            <person name="Lee T."/>
            <person name="Vaughan M.M."/>
            <person name="Alexander N.J."/>
            <person name="Busman M."/>
            <person name="Gutierrez S."/>
        </authorList>
    </citation>
    <scope>NUCLEOTIDE SEQUENCE [LARGE SCALE GENOMIC DNA]</scope>
    <source>
        <strain evidence="2 3">NRRL 3299</strain>
    </source>
</reference>
<feature type="region of interest" description="Disordered" evidence="1">
    <location>
        <begin position="143"/>
        <end position="163"/>
    </location>
</feature>
<organism evidence="2 3">
    <name type="scientific">Fusarium sporotrichioides</name>
    <dbReference type="NCBI Taxonomy" id="5514"/>
    <lineage>
        <taxon>Eukaryota</taxon>
        <taxon>Fungi</taxon>
        <taxon>Dikarya</taxon>
        <taxon>Ascomycota</taxon>
        <taxon>Pezizomycotina</taxon>
        <taxon>Sordariomycetes</taxon>
        <taxon>Hypocreomycetidae</taxon>
        <taxon>Hypocreales</taxon>
        <taxon>Nectriaceae</taxon>
        <taxon>Fusarium</taxon>
    </lineage>
</organism>
<feature type="region of interest" description="Disordered" evidence="1">
    <location>
        <begin position="1"/>
        <end position="38"/>
    </location>
</feature>
<accession>A0A395SA50</accession>
<dbReference type="AlphaFoldDB" id="A0A395SA50"/>
<proteinExistence type="predicted"/>
<dbReference type="Proteomes" id="UP000266152">
    <property type="component" value="Unassembled WGS sequence"/>
</dbReference>
<comment type="caution">
    <text evidence="2">The sequence shown here is derived from an EMBL/GenBank/DDBJ whole genome shotgun (WGS) entry which is preliminary data.</text>
</comment>
<sequence>MSYSSQRYDLDAAAARKGSQSSSWSRDHRPEQTRRVGLAQIGKKEDVARQAWKVVVTEDQVNAPNPQGMPMPKDKAVVAPREESIFIPTKFIPIQVARGRGPVCEERAKMVTRPDLTPKGKVPLIGKRPGVKTLLGILNIRHGPGMSSKQAGGGSRPGSKRTAEGRYLIQVVDKSRSALNRENGPSYPISLNPSASCDRIASFLAPEKRYAKVLVHWDDGRVQRLDNDISMKDLIRHADFLEVREIKNVHWAA</sequence>
<evidence type="ECO:0000313" key="2">
    <source>
        <dbReference type="EMBL" id="RGP69047.1"/>
    </source>
</evidence>